<gene>
    <name evidence="3" type="ORF">QBC47DRAFT_59477</name>
</gene>
<evidence type="ECO:0000313" key="4">
    <source>
        <dbReference type="Proteomes" id="UP001239445"/>
    </source>
</evidence>
<dbReference type="Proteomes" id="UP001239445">
    <property type="component" value="Unassembled WGS sequence"/>
</dbReference>
<dbReference type="InterPro" id="IPR003695">
    <property type="entry name" value="Ppx_GppA_N"/>
</dbReference>
<dbReference type="Gene3D" id="3.30.420.40">
    <property type="match status" value="1"/>
</dbReference>
<dbReference type="Gene3D" id="3.30.420.150">
    <property type="entry name" value="Exopolyphosphatase. Domain 2"/>
    <property type="match status" value="1"/>
</dbReference>
<evidence type="ECO:0000259" key="1">
    <source>
        <dbReference type="Pfam" id="PF02541"/>
    </source>
</evidence>
<organism evidence="3 4">
    <name type="scientific">Echria macrotheca</name>
    <dbReference type="NCBI Taxonomy" id="438768"/>
    <lineage>
        <taxon>Eukaryota</taxon>
        <taxon>Fungi</taxon>
        <taxon>Dikarya</taxon>
        <taxon>Ascomycota</taxon>
        <taxon>Pezizomycotina</taxon>
        <taxon>Sordariomycetes</taxon>
        <taxon>Sordariomycetidae</taxon>
        <taxon>Sordariales</taxon>
        <taxon>Schizotheciaceae</taxon>
        <taxon>Echria</taxon>
    </lineage>
</organism>
<evidence type="ECO:0000313" key="3">
    <source>
        <dbReference type="EMBL" id="KAK1752510.1"/>
    </source>
</evidence>
<feature type="domain" description="Ppx/GppA phosphatase N-terminal" evidence="1">
    <location>
        <begin position="51"/>
        <end position="384"/>
    </location>
</feature>
<dbReference type="Pfam" id="PF23566">
    <property type="entry name" value="RTG2_C"/>
    <property type="match status" value="1"/>
</dbReference>
<dbReference type="PANTHER" id="PTHR30005:SF0">
    <property type="entry name" value="RETROGRADE REGULATION PROTEIN 2"/>
    <property type="match status" value="1"/>
</dbReference>
<accession>A0AAJ0B6C7</accession>
<sequence>MDAVVDIVTLENLEEKMPRWDPSNSNHLYALVDMGSNGIRFSISDLSPPRARLLNCVYRERAAISLFDALNTTSEGQDVPPLTFPAETISLVSQTLARFWTIAVDDYGVPPRQVVVFATEAMRRAQNAAQMLEAIRAATPDLVVHILAPAVETLFGSVGARSGLVDVKGLFLDLGGGSVQMTYMDSYAAKSGARESGGVGYETAAALSGESMPFGAARLIRILENSEAQARTTEVSKLQAGMKEAFAKLRNKFPSLAATVAETQDSGLDKEAKKTTGIDIYLCGGGFRGYGSILMHSGRIQPYPIPAIGSFTVSGKAFGKTKDMMEINKSFDGKIFGMSKRRRAQFPAIVTVVEALIEALPRIRSVTFCAGGNREGVLMMKLPYEIRESSPLACLGSLVTPPALSLLGQRLELSRLVDILSSAMPGNLAATDSSTVFSLQLSHLYCGQIWSRMGVDADANASAVLHSAVTEEPSCPGLTHRARAVLGLTLCARWGANLGPIDQQLYSGLRALVDAADREGCFWADYIGATTRVLATLITAWPRDEQSITNNIRFHCVAERAKKLKVYLEISLSKKSIQGLDPQDLIDMFKGANKQYDDKKVIVSTKLLS</sequence>
<dbReference type="Pfam" id="PF02541">
    <property type="entry name" value="Ppx-GppA"/>
    <property type="match status" value="1"/>
</dbReference>
<reference evidence="3" key="1">
    <citation type="submission" date="2023-06" db="EMBL/GenBank/DDBJ databases">
        <title>Genome-scale phylogeny and comparative genomics of the fungal order Sordariales.</title>
        <authorList>
            <consortium name="Lawrence Berkeley National Laboratory"/>
            <person name="Hensen N."/>
            <person name="Bonometti L."/>
            <person name="Westerberg I."/>
            <person name="Brannstrom I.O."/>
            <person name="Guillou S."/>
            <person name="Cros-Aarteil S."/>
            <person name="Calhoun S."/>
            <person name="Haridas S."/>
            <person name="Kuo A."/>
            <person name="Mondo S."/>
            <person name="Pangilinan J."/>
            <person name="Riley R."/>
            <person name="Labutti K."/>
            <person name="Andreopoulos B."/>
            <person name="Lipzen A."/>
            <person name="Chen C."/>
            <person name="Yanf M."/>
            <person name="Daum C."/>
            <person name="Ng V."/>
            <person name="Clum A."/>
            <person name="Steindorff A."/>
            <person name="Ohm R."/>
            <person name="Martin F."/>
            <person name="Silar P."/>
            <person name="Natvig D."/>
            <person name="Lalanne C."/>
            <person name="Gautier V."/>
            <person name="Ament-Velasquez S.L."/>
            <person name="Kruys A."/>
            <person name="Hutchinson M.I."/>
            <person name="Powell A.J."/>
            <person name="Barry K."/>
            <person name="Miller A.N."/>
            <person name="Grigoriev I.V."/>
            <person name="Debuchy R."/>
            <person name="Gladieux P."/>
            <person name="Thoren M.H."/>
            <person name="Johannesson H."/>
        </authorList>
    </citation>
    <scope>NUCLEOTIDE SEQUENCE</scope>
    <source>
        <strain evidence="3">PSN4</strain>
    </source>
</reference>
<dbReference type="GO" id="GO:0006357">
    <property type="term" value="P:regulation of transcription by RNA polymerase II"/>
    <property type="evidence" value="ECO:0007669"/>
    <property type="project" value="TreeGrafter"/>
</dbReference>
<dbReference type="SUPFAM" id="SSF53067">
    <property type="entry name" value="Actin-like ATPase domain"/>
    <property type="match status" value="2"/>
</dbReference>
<dbReference type="EMBL" id="MU839839">
    <property type="protein sequence ID" value="KAK1752510.1"/>
    <property type="molecule type" value="Genomic_DNA"/>
</dbReference>
<proteinExistence type="predicted"/>
<dbReference type="PANTHER" id="PTHR30005">
    <property type="entry name" value="EXOPOLYPHOSPHATASE"/>
    <property type="match status" value="1"/>
</dbReference>
<evidence type="ECO:0000259" key="2">
    <source>
        <dbReference type="Pfam" id="PF23566"/>
    </source>
</evidence>
<comment type="caution">
    <text evidence="3">The sequence shown here is derived from an EMBL/GenBank/DDBJ whole genome shotgun (WGS) entry which is preliminary data.</text>
</comment>
<dbReference type="InterPro" id="IPR043129">
    <property type="entry name" value="ATPase_NBD"/>
</dbReference>
<dbReference type="InterPro" id="IPR050273">
    <property type="entry name" value="GppA/Ppx_hydrolase"/>
</dbReference>
<protein>
    <submittedName>
        <fullName evidence="3">Ppx/GppA phosphatase family-domain-containing protein</fullName>
    </submittedName>
</protein>
<feature type="domain" description="RTG2 C-terminal" evidence="2">
    <location>
        <begin position="414"/>
        <end position="577"/>
    </location>
</feature>
<keyword evidence="4" id="KW-1185">Reference proteome</keyword>
<name>A0AAJ0B6C7_9PEZI</name>
<dbReference type="FunFam" id="3.30.420.40:FF:000191">
    <property type="entry name" value="Retrograde regulation protein 2"/>
    <property type="match status" value="1"/>
</dbReference>
<dbReference type="InterPro" id="IPR057512">
    <property type="entry name" value="RTG2_C"/>
</dbReference>
<dbReference type="AlphaFoldDB" id="A0AAJ0B6C7"/>